<reference evidence="4" key="1">
    <citation type="submission" date="2011-12" db="EMBL/GenBank/DDBJ databases">
        <title>Complete sequence of Clostridium clariflavum DSM 19732.</title>
        <authorList>
            <consortium name="US DOE Joint Genome Institute"/>
            <person name="Lucas S."/>
            <person name="Han J."/>
            <person name="Lapidus A."/>
            <person name="Cheng J.-F."/>
            <person name="Goodwin L."/>
            <person name="Pitluck S."/>
            <person name="Peters L."/>
            <person name="Teshima H."/>
            <person name="Detter J.C."/>
            <person name="Han C."/>
            <person name="Tapia R."/>
            <person name="Land M."/>
            <person name="Hauser L."/>
            <person name="Kyrpides N."/>
            <person name="Ivanova N."/>
            <person name="Pagani I."/>
            <person name="Kitzmiller T."/>
            <person name="Lynd L."/>
            <person name="Izquierdo J."/>
            <person name="Woyke T."/>
        </authorList>
    </citation>
    <scope>NUCLEOTIDE SEQUENCE [LARGE SCALE GENOMIC DNA]</scope>
    <source>
        <strain evidence="4">DSM 19732 / NBRC 101661 / EBR45</strain>
    </source>
</reference>
<dbReference type="STRING" id="720554.Clocl_1747"/>
<sequence length="95" mass="11268" precursor="true">MKKRYVLKNKTRFYIFIVTLLLITFTVFSFTKAYGYKEPRLIVITIRSGDTLWSIAEKYNKKGDIREYIYKLKEINHLENSNIIAGNTLKVIVEE</sequence>
<dbReference type="EMBL" id="CP003065">
    <property type="protein sequence ID" value="AEV68357.1"/>
    <property type="molecule type" value="Genomic_DNA"/>
</dbReference>
<keyword evidence="1" id="KW-1133">Transmembrane helix</keyword>
<dbReference type="Pfam" id="PF01476">
    <property type="entry name" value="LysM"/>
    <property type="match status" value="1"/>
</dbReference>
<dbReference type="SUPFAM" id="SSF54106">
    <property type="entry name" value="LysM domain"/>
    <property type="match status" value="1"/>
</dbReference>
<name>G8LTB0_ACECE</name>
<keyword evidence="1" id="KW-0472">Membrane</keyword>
<evidence type="ECO:0000256" key="1">
    <source>
        <dbReference type="SAM" id="Phobius"/>
    </source>
</evidence>
<feature type="domain" description="LysM" evidence="2">
    <location>
        <begin position="42"/>
        <end position="91"/>
    </location>
</feature>
<proteinExistence type="predicted"/>
<reference evidence="3 4" key="2">
    <citation type="journal article" date="2012" name="Stand. Genomic Sci.">
        <title>Complete Genome Sequence of Clostridium clariflavum DSM 19732.</title>
        <authorList>
            <person name="Izquierdo J.A."/>
            <person name="Goodwin L."/>
            <person name="Davenport K.W."/>
            <person name="Teshima H."/>
            <person name="Bruce D."/>
            <person name="Detter C."/>
            <person name="Tapia R."/>
            <person name="Han S."/>
            <person name="Land M."/>
            <person name="Hauser L."/>
            <person name="Jeffries C.D."/>
            <person name="Han J."/>
            <person name="Pitluck S."/>
            <person name="Nolan M."/>
            <person name="Chen A."/>
            <person name="Huntemann M."/>
            <person name="Mavromatis K."/>
            <person name="Mikhailova N."/>
            <person name="Liolios K."/>
            <person name="Woyke T."/>
            <person name="Lynd L.R."/>
        </authorList>
    </citation>
    <scope>NUCLEOTIDE SEQUENCE [LARGE SCALE GENOMIC DNA]</scope>
    <source>
        <strain evidence="4">DSM 19732 / NBRC 101661 / EBR45</strain>
    </source>
</reference>
<accession>G8LTB0</accession>
<dbReference type="Proteomes" id="UP000005435">
    <property type="component" value="Chromosome"/>
</dbReference>
<feature type="transmembrane region" description="Helical" evidence="1">
    <location>
        <begin position="12"/>
        <end position="31"/>
    </location>
</feature>
<keyword evidence="4" id="KW-1185">Reference proteome</keyword>
<keyword evidence="1" id="KW-0812">Transmembrane</keyword>
<evidence type="ECO:0000313" key="4">
    <source>
        <dbReference type="Proteomes" id="UP000005435"/>
    </source>
</evidence>
<gene>
    <name evidence="3" type="ordered locus">Clocl_1747</name>
</gene>
<dbReference type="eggNOG" id="COG1388">
    <property type="taxonomic scope" value="Bacteria"/>
</dbReference>
<dbReference type="RefSeq" id="WP_014254943.1">
    <property type="nucleotide sequence ID" value="NC_016627.1"/>
</dbReference>
<evidence type="ECO:0000313" key="3">
    <source>
        <dbReference type="EMBL" id="AEV68357.1"/>
    </source>
</evidence>
<organism evidence="3 4">
    <name type="scientific">Acetivibrio clariflavus (strain DSM 19732 / NBRC 101661 / EBR45)</name>
    <name type="common">Clostridium clariflavum</name>
    <dbReference type="NCBI Taxonomy" id="720554"/>
    <lineage>
        <taxon>Bacteria</taxon>
        <taxon>Bacillati</taxon>
        <taxon>Bacillota</taxon>
        <taxon>Clostridia</taxon>
        <taxon>Eubacteriales</taxon>
        <taxon>Oscillospiraceae</taxon>
        <taxon>Acetivibrio</taxon>
    </lineage>
</organism>
<dbReference type="PROSITE" id="PS51782">
    <property type="entry name" value="LYSM"/>
    <property type="match status" value="1"/>
</dbReference>
<evidence type="ECO:0000259" key="2">
    <source>
        <dbReference type="PROSITE" id="PS51782"/>
    </source>
</evidence>
<dbReference type="SMART" id="SM00257">
    <property type="entry name" value="LysM"/>
    <property type="match status" value="1"/>
</dbReference>
<dbReference type="Gene3D" id="3.10.350.10">
    <property type="entry name" value="LysM domain"/>
    <property type="match status" value="1"/>
</dbReference>
<dbReference type="InterPro" id="IPR036779">
    <property type="entry name" value="LysM_dom_sf"/>
</dbReference>
<dbReference type="OrthoDB" id="1716479at2"/>
<dbReference type="HOGENOM" id="CLU_136034_3_0_9"/>
<dbReference type="InterPro" id="IPR018392">
    <property type="entry name" value="LysM"/>
</dbReference>
<dbReference type="AlphaFoldDB" id="G8LTB0"/>
<dbReference type="KEGG" id="ccl:Clocl_1747"/>
<protein>
    <submittedName>
        <fullName evidence="3">LysM domain-containing protein</fullName>
    </submittedName>
</protein>
<dbReference type="CDD" id="cd00118">
    <property type="entry name" value="LysM"/>
    <property type="match status" value="1"/>
</dbReference>